<dbReference type="Proteomes" id="UP000249419">
    <property type="component" value="Unassembled WGS sequence"/>
</dbReference>
<reference evidence="1 2" key="1">
    <citation type="submission" date="2018-03" db="EMBL/GenBank/DDBJ databases">
        <title>Defining the species Micromonospora saelicesensis and Micromonospora noduli under the framework of genomics.</title>
        <authorList>
            <person name="Riesco R."/>
            <person name="Trujillo M.E."/>
        </authorList>
    </citation>
    <scope>NUCLEOTIDE SEQUENCE [LARGE SCALE GENOMIC DNA]</scope>
    <source>
        <strain evidence="1 2">PSN13</strain>
    </source>
</reference>
<dbReference type="GO" id="GO:0030246">
    <property type="term" value="F:carbohydrate binding"/>
    <property type="evidence" value="ECO:0007669"/>
    <property type="project" value="InterPro"/>
</dbReference>
<accession>A0A328NJD3</accession>
<comment type="caution">
    <text evidence="1">The sequence shown here is derived from an EMBL/GenBank/DDBJ whole genome shotgun (WGS) entry which is preliminary data.</text>
</comment>
<dbReference type="RefSeq" id="WP_112678322.1">
    <property type="nucleotide sequence ID" value="NZ_PYAG01000039.1"/>
</dbReference>
<dbReference type="AlphaFoldDB" id="A0A328NJD3"/>
<dbReference type="Pfam" id="PF13620">
    <property type="entry name" value="CarboxypepD_reg"/>
    <property type="match status" value="1"/>
</dbReference>
<gene>
    <name evidence="1" type="ORF">PSN13_05811</name>
</gene>
<protein>
    <submittedName>
        <fullName evidence="1">Uncharacterized protein</fullName>
    </submittedName>
</protein>
<organism evidence="1 2">
    <name type="scientific">Micromonospora saelicesensis</name>
    <dbReference type="NCBI Taxonomy" id="285676"/>
    <lineage>
        <taxon>Bacteria</taxon>
        <taxon>Bacillati</taxon>
        <taxon>Actinomycetota</taxon>
        <taxon>Actinomycetes</taxon>
        <taxon>Micromonosporales</taxon>
        <taxon>Micromonosporaceae</taxon>
        <taxon>Micromonospora</taxon>
    </lineage>
</organism>
<name>A0A328NJD3_9ACTN</name>
<sequence>MDSRVARPTRRTGTLLLAALTALLLLGVDAVLGPVAPVRAGGAAATVSGTLTERSGRPAGQVRVTLAPDSGAEHPTYSTTTDRAGRWRVSGVSAGRYRITNQLPGVFRPRYYPSRLGFPWGAVTVPARGRLVVDDVLPPAGRIRFVAADAATGAEVRDFCVQDPLELGFTCTNPAGAFPNGYLDLEVPPGHYRFTGNANDGVHEGGMVEATAVAGRVTHATLPVQPPGNELRVTLRDRATGAPVPNTGIIAISVDKRFPDIYDANEISDENGVVRFRSLYPDRYNIWAGGSANGHGAQWVGPKGGTGDRAKALVVEPGPGITTLPDILLDRAGSITGSITDAVTGQPVSVTVALTTYDPFWYETTWKVSGNGSYTFSGLGPYEWSLAFIPPGNGGANSVYATQWSGGAPSSVKATRIKVVAGGTTVANERMSAGTAVSGQANGLPVYGYSYPVYVYNADTGDIVAVDENVEDGRYDARLLPGQRVRFCLHRDRCYPDYVRQVDASAIRVGTSPFTIDFPGRRG</sequence>
<proteinExistence type="predicted"/>
<evidence type="ECO:0000313" key="1">
    <source>
        <dbReference type="EMBL" id="RAO27923.1"/>
    </source>
</evidence>
<dbReference type="EMBL" id="PYAG01000039">
    <property type="protein sequence ID" value="RAO27923.1"/>
    <property type="molecule type" value="Genomic_DNA"/>
</dbReference>
<dbReference type="InterPro" id="IPR013784">
    <property type="entry name" value="Carb-bd-like_fold"/>
</dbReference>
<dbReference type="SUPFAM" id="SSF49452">
    <property type="entry name" value="Starch-binding domain-like"/>
    <property type="match status" value="1"/>
</dbReference>
<evidence type="ECO:0000313" key="2">
    <source>
        <dbReference type="Proteomes" id="UP000249419"/>
    </source>
</evidence>